<dbReference type="Proteomes" id="UP000318288">
    <property type="component" value="Unassembled WGS sequence"/>
</dbReference>
<dbReference type="InterPro" id="IPR007922">
    <property type="entry name" value="DciA-like"/>
</dbReference>
<dbReference type="EMBL" id="SJPW01000003">
    <property type="protein sequence ID" value="TWU56896.1"/>
    <property type="molecule type" value="Genomic_DNA"/>
</dbReference>
<protein>
    <recommendedName>
        <fullName evidence="4">DUF721 domain-containing protein</fullName>
    </recommendedName>
</protein>
<sequence length="121" mass="13171">MKRPPSPKSKAAKSKSPGSPDEKPRVRRIGSLIGQLMSRKGYARSGVNEQLGESIGAAVGPELAASCYVGNLRAGVLQVFVSDSVTLQELNFRKRAILRQFQKDIDGNKVTDIRFRIQASS</sequence>
<evidence type="ECO:0000313" key="2">
    <source>
        <dbReference type="EMBL" id="TWU56896.1"/>
    </source>
</evidence>
<evidence type="ECO:0000313" key="3">
    <source>
        <dbReference type="Proteomes" id="UP000318288"/>
    </source>
</evidence>
<accession>A0A5C6F9R2</accession>
<organism evidence="2 3">
    <name type="scientific">Rubripirellula tenax</name>
    <dbReference type="NCBI Taxonomy" id="2528015"/>
    <lineage>
        <taxon>Bacteria</taxon>
        <taxon>Pseudomonadati</taxon>
        <taxon>Planctomycetota</taxon>
        <taxon>Planctomycetia</taxon>
        <taxon>Pirellulales</taxon>
        <taxon>Pirellulaceae</taxon>
        <taxon>Rubripirellula</taxon>
    </lineage>
</organism>
<dbReference type="PANTHER" id="PTHR36456:SF1">
    <property type="entry name" value="UPF0232 PROTEIN SCO3875"/>
    <property type="match status" value="1"/>
</dbReference>
<dbReference type="AlphaFoldDB" id="A0A5C6F9R2"/>
<keyword evidence="3" id="KW-1185">Reference proteome</keyword>
<gene>
    <name evidence="2" type="ORF">Poly51_28140</name>
</gene>
<dbReference type="OrthoDB" id="276252at2"/>
<feature type="compositionally biased region" description="Basic residues" evidence="1">
    <location>
        <begin position="1"/>
        <end position="13"/>
    </location>
</feature>
<feature type="region of interest" description="Disordered" evidence="1">
    <location>
        <begin position="1"/>
        <end position="28"/>
    </location>
</feature>
<name>A0A5C6F9R2_9BACT</name>
<comment type="caution">
    <text evidence="2">The sequence shown here is derived from an EMBL/GenBank/DDBJ whole genome shotgun (WGS) entry which is preliminary data.</text>
</comment>
<dbReference type="RefSeq" id="WP_146458300.1">
    <property type="nucleotide sequence ID" value="NZ_SJPW01000003.1"/>
</dbReference>
<proteinExistence type="predicted"/>
<reference evidence="2 3" key="1">
    <citation type="submission" date="2019-02" db="EMBL/GenBank/DDBJ databases">
        <title>Deep-cultivation of Planctomycetes and their phenomic and genomic characterization uncovers novel biology.</title>
        <authorList>
            <person name="Wiegand S."/>
            <person name="Jogler M."/>
            <person name="Boedeker C."/>
            <person name="Pinto D."/>
            <person name="Vollmers J."/>
            <person name="Rivas-Marin E."/>
            <person name="Kohn T."/>
            <person name="Peeters S.H."/>
            <person name="Heuer A."/>
            <person name="Rast P."/>
            <person name="Oberbeckmann S."/>
            <person name="Bunk B."/>
            <person name="Jeske O."/>
            <person name="Meyerdierks A."/>
            <person name="Storesund J.E."/>
            <person name="Kallscheuer N."/>
            <person name="Luecker S."/>
            <person name="Lage O.M."/>
            <person name="Pohl T."/>
            <person name="Merkel B.J."/>
            <person name="Hornburger P."/>
            <person name="Mueller R.-W."/>
            <person name="Bruemmer F."/>
            <person name="Labrenz M."/>
            <person name="Spormann A.M."/>
            <person name="Op Den Camp H."/>
            <person name="Overmann J."/>
            <person name="Amann R."/>
            <person name="Jetten M.S.M."/>
            <person name="Mascher T."/>
            <person name="Medema M.H."/>
            <person name="Devos D.P."/>
            <person name="Kaster A.-K."/>
            <person name="Ovreas L."/>
            <person name="Rohde M."/>
            <person name="Galperin M.Y."/>
            <person name="Jogler C."/>
        </authorList>
    </citation>
    <scope>NUCLEOTIDE SEQUENCE [LARGE SCALE GENOMIC DNA]</scope>
    <source>
        <strain evidence="2 3">Poly51</strain>
    </source>
</reference>
<evidence type="ECO:0008006" key="4">
    <source>
        <dbReference type="Google" id="ProtNLM"/>
    </source>
</evidence>
<dbReference type="Pfam" id="PF05258">
    <property type="entry name" value="DciA"/>
    <property type="match status" value="1"/>
</dbReference>
<evidence type="ECO:0000256" key="1">
    <source>
        <dbReference type="SAM" id="MobiDB-lite"/>
    </source>
</evidence>
<dbReference type="PANTHER" id="PTHR36456">
    <property type="entry name" value="UPF0232 PROTEIN SCO3875"/>
    <property type="match status" value="1"/>
</dbReference>